<evidence type="ECO:0000256" key="4">
    <source>
        <dbReference type="ARBA" id="ARBA00022840"/>
    </source>
</evidence>
<comment type="caution">
    <text evidence="10">The sequence shown here is derived from an EMBL/GenBank/DDBJ whole genome shotgun (WGS) entry which is preliminary data.</text>
</comment>
<evidence type="ECO:0000259" key="9">
    <source>
        <dbReference type="PROSITE" id="PS50929"/>
    </source>
</evidence>
<dbReference type="InterPro" id="IPR039421">
    <property type="entry name" value="Type_1_exporter"/>
</dbReference>
<dbReference type="Pfam" id="PF00005">
    <property type="entry name" value="ABC_tran"/>
    <property type="match status" value="1"/>
</dbReference>
<feature type="domain" description="ABC transporter" evidence="8">
    <location>
        <begin position="351"/>
        <end position="585"/>
    </location>
</feature>
<dbReference type="Pfam" id="PF00664">
    <property type="entry name" value="ABC_membrane"/>
    <property type="match status" value="1"/>
</dbReference>
<evidence type="ECO:0000256" key="5">
    <source>
        <dbReference type="ARBA" id="ARBA00022989"/>
    </source>
</evidence>
<dbReference type="InterPro" id="IPR036640">
    <property type="entry name" value="ABC1_TM_sf"/>
</dbReference>
<keyword evidence="2 7" id="KW-0812">Transmembrane</keyword>
<dbReference type="GO" id="GO:0015421">
    <property type="term" value="F:ABC-type oligopeptide transporter activity"/>
    <property type="evidence" value="ECO:0007669"/>
    <property type="project" value="TreeGrafter"/>
</dbReference>
<accession>A0A4V5UTR9</accession>
<proteinExistence type="predicted"/>
<keyword evidence="11" id="KW-1185">Reference proteome</keyword>
<dbReference type="GO" id="GO:0005524">
    <property type="term" value="F:ATP binding"/>
    <property type="evidence" value="ECO:0007669"/>
    <property type="project" value="UniProtKB-KW"/>
</dbReference>
<evidence type="ECO:0000259" key="8">
    <source>
        <dbReference type="PROSITE" id="PS50893"/>
    </source>
</evidence>
<evidence type="ECO:0000256" key="1">
    <source>
        <dbReference type="ARBA" id="ARBA00004651"/>
    </source>
</evidence>
<protein>
    <submittedName>
        <fullName evidence="10">ABC transporter ATP-binding protein</fullName>
    </submittedName>
</protein>
<dbReference type="RefSeq" id="WP_137264156.1">
    <property type="nucleotide sequence ID" value="NZ_SZQL01000037.1"/>
</dbReference>
<dbReference type="SMART" id="SM00382">
    <property type="entry name" value="AAA"/>
    <property type="match status" value="1"/>
</dbReference>
<dbReference type="PROSITE" id="PS50929">
    <property type="entry name" value="ABC_TM1F"/>
    <property type="match status" value="1"/>
</dbReference>
<dbReference type="PROSITE" id="PS50893">
    <property type="entry name" value="ABC_TRANSPORTER_2"/>
    <property type="match status" value="1"/>
</dbReference>
<keyword evidence="6 7" id="KW-0472">Membrane</keyword>
<dbReference type="EMBL" id="SZQL01000037">
    <property type="protein sequence ID" value="TKK64283.1"/>
    <property type="molecule type" value="Genomic_DNA"/>
</dbReference>
<dbReference type="InterPro" id="IPR011527">
    <property type="entry name" value="ABC1_TM_dom"/>
</dbReference>
<evidence type="ECO:0000256" key="7">
    <source>
        <dbReference type="SAM" id="Phobius"/>
    </source>
</evidence>
<feature type="transmembrane region" description="Helical" evidence="7">
    <location>
        <begin position="72"/>
        <end position="91"/>
    </location>
</feature>
<evidence type="ECO:0000256" key="6">
    <source>
        <dbReference type="ARBA" id="ARBA00023136"/>
    </source>
</evidence>
<feature type="transmembrane region" description="Helical" evidence="7">
    <location>
        <begin position="177"/>
        <end position="197"/>
    </location>
</feature>
<evidence type="ECO:0000256" key="3">
    <source>
        <dbReference type="ARBA" id="ARBA00022741"/>
    </source>
</evidence>
<dbReference type="AlphaFoldDB" id="A0A4V5UTR9"/>
<dbReference type="InterPro" id="IPR003439">
    <property type="entry name" value="ABC_transporter-like_ATP-bd"/>
</dbReference>
<evidence type="ECO:0000313" key="11">
    <source>
        <dbReference type="Proteomes" id="UP000305848"/>
    </source>
</evidence>
<dbReference type="PANTHER" id="PTHR43394">
    <property type="entry name" value="ATP-DEPENDENT PERMEASE MDL1, MITOCHONDRIAL"/>
    <property type="match status" value="1"/>
</dbReference>
<dbReference type="GO" id="GO:0016887">
    <property type="term" value="F:ATP hydrolysis activity"/>
    <property type="evidence" value="ECO:0007669"/>
    <property type="project" value="InterPro"/>
</dbReference>
<keyword evidence="3" id="KW-0547">Nucleotide-binding</keyword>
<dbReference type="Gene3D" id="1.20.1560.10">
    <property type="entry name" value="ABC transporter type 1, transmembrane domain"/>
    <property type="match status" value="1"/>
</dbReference>
<evidence type="ECO:0000256" key="2">
    <source>
        <dbReference type="ARBA" id="ARBA00022692"/>
    </source>
</evidence>
<gene>
    <name evidence="10" type="ORF">FC093_22910</name>
</gene>
<reference evidence="10 11" key="1">
    <citation type="submission" date="2019-05" db="EMBL/GenBank/DDBJ databases">
        <title>Panacibacter sp. strain 17mud1-8 Genome sequencing and assembly.</title>
        <authorList>
            <person name="Chhetri G."/>
        </authorList>
    </citation>
    <scope>NUCLEOTIDE SEQUENCE [LARGE SCALE GENOMIC DNA]</scope>
    <source>
        <strain evidence="10 11">17mud1-8</strain>
    </source>
</reference>
<keyword evidence="4 10" id="KW-0067">ATP-binding</keyword>
<dbReference type="PANTHER" id="PTHR43394:SF1">
    <property type="entry name" value="ATP-BINDING CASSETTE SUB-FAMILY B MEMBER 10, MITOCHONDRIAL"/>
    <property type="match status" value="1"/>
</dbReference>
<evidence type="ECO:0000313" key="10">
    <source>
        <dbReference type="EMBL" id="TKK64283.1"/>
    </source>
</evidence>
<name>A0A4V5UTR9_9BACT</name>
<dbReference type="InterPro" id="IPR003593">
    <property type="entry name" value="AAA+_ATPase"/>
</dbReference>
<dbReference type="SUPFAM" id="SSF90123">
    <property type="entry name" value="ABC transporter transmembrane region"/>
    <property type="match status" value="1"/>
</dbReference>
<feature type="transmembrane region" description="Helical" evidence="7">
    <location>
        <begin position="151"/>
        <end position="171"/>
    </location>
</feature>
<dbReference type="SUPFAM" id="SSF52540">
    <property type="entry name" value="P-loop containing nucleoside triphosphate hydrolases"/>
    <property type="match status" value="1"/>
</dbReference>
<keyword evidence="5 7" id="KW-1133">Transmembrane helix</keyword>
<feature type="transmembrane region" description="Helical" evidence="7">
    <location>
        <begin position="35"/>
        <end position="60"/>
    </location>
</feature>
<dbReference type="Proteomes" id="UP000305848">
    <property type="component" value="Unassembled WGS sequence"/>
</dbReference>
<feature type="domain" description="ABC transmembrane type-1" evidence="9">
    <location>
        <begin position="36"/>
        <end position="317"/>
    </location>
</feature>
<dbReference type="Gene3D" id="3.40.50.300">
    <property type="entry name" value="P-loop containing nucleotide triphosphate hydrolases"/>
    <property type="match status" value="1"/>
</dbReference>
<comment type="subcellular location">
    <subcellularLocation>
        <location evidence="1">Cell membrane</location>
        <topology evidence="1">Multi-pass membrane protein</topology>
    </subcellularLocation>
</comment>
<dbReference type="OrthoDB" id="9760358at2"/>
<organism evidence="10 11">
    <name type="scientific">Ilyomonas limi</name>
    <dbReference type="NCBI Taxonomy" id="2575867"/>
    <lineage>
        <taxon>Bacteria</taxon>
        <taxon>Pseudomonadati</taxon>
        <taxon>Bacteroidota</taxon>
        <taxon>Chitinophagia</taxon>
        <taxon>Chitinophagales</taxon>
        <taxon>Chitinophagaceae</taxon>
        <taxon>Ilyomonas</taxon>
    </lineage>
</organism>
<dbReference type="CDD" id="cd18547">
    <property type="entry name" value="ABC_6TM_Tm288_like"/>
    <property type="match status" value="1"/>
</dbReference>
<dbReference type="GO" id="GO:0005886">
    <property type="term" value="C:plasma membrane"/>
    <property type="evidence" value="ECO:0007669"/>
    <property type="project" value="UniProtKB-SubCell"/>
</dbReference>
<sequence>MNYNLNKLSQQQQKTSTLAALKSLLQLIAHERKNLLLALVAILINSILNLLGPFLIGYTIDTYVQHKDYHGVLLFSGILLVMYIIALFTSYSQTQLMGGVGQRMLFTLRNAIFNKLQVLPVAFFNANKAGDLISRVNNDTDKLNSFFSQSLMQFIGSIVTMVGAGIFLLIINIKLGAATLIPAAFIFLFTRIVSPWVKGKNAANLKSVGGMSAEIQESLNNFKVIIAFNRRDYFRKRFNEANRQNYTTAISAGLSNNVFLPVYSLFSSLAQLIVLVYGIYLIAEGEFSIGLLVSYLAYATNFYNPLRQLATLWTSFQVALAGWDRISQILSLHSDLITIDNGVAKPAAALVELQEVSFGYGDGKEILHHVNLQLDRGKTYAFVGPTGGGKTTTASLIARLYDPLKGTVLLNGKDIRSYPPAERAKKIGFILQEPFLFTGTVKDNILYGNEQYQGYTNEQLEAVIHQARLSGLLNIFENGLETKVTSGGDSISLGQKQLIAFMRAVLRNPEVLILDEATANIDTVTEQLLEEILNKLPDTTTRIIIAHRLNTIANADEIFFVNAGEIIQAGSFEDAVNKLMKGHRVS</sequence>
<dbReference type="InterPro" id="IPR027417">
    <property type="entry name" value="P-loop_NTPase"/>
</dbReference>